<organism evidence="1">
    <name type="scientific">Anguilla anguilla</name>
    <name type="common">European freshwater eel</name>
    <name type="synonym">Muraena anguilla</name>
    <dbReference type="NCBI Taxonomy" id="7936"/>
    <lineage>
        <taxon>Eukaryota</taxon>
        <taxon>Metazoa</taxon>
        <taxon>Chordata</taxon>
        <taxon>Craniata</taxon>
        <taxon>Vertebrata</taxon>
        <taxon>Euteleostomi</taxon>
        <taxon>Actinopterygii</taxon>
        <taxon>Neopterygii</taxon>
        <taxon>Teleostei</taxon>
        <taxon>Anguilliformes</taxon>
        <taxon>Anguillidae</taxon>
        <taxon>Anguilla</taxon>
    </lineage>
</organism>
<dbReference type="AlphaFoldDB" id="A0A0E9WMM9"/>
<evidence type="ECO:0000313" key="1">
    <source>
        <dbReference type="EMBL" id="JAH91659.1"/>
    </source>
</evidence>
<reference evidence="1" key="2">
    <citation type="journal article" date="2015" name="Fish Shellfish Immunol.">
        <title>Early steps in the European eel (Anguilla anguilla)-Vibrio vulnificus interaction in the gills: Role of the RtxA13 toxin.</title>
        <authorList>
            <person name="Callol A."/>
            <person name="Pajuelo D."/>
            <person name="Ebbesson L."/>
            <person name="Teles M."/>
            <person name="MacKenzie S."/>
            <person name="Amaro C."/>
        </authorList>
    </citation>
    <scope>NUCLEOTIDE SEQUENCE</scope>
</reference>
<accession>A0A0E9WMM9</accession>
<dbReference type="EMBL" id="GBXM01016918">
    <property type="protein sequence ID" value="JAH91659.1"/>
    <property type="molecule type" value="Transcribed_RNA"/>
</dbReference>
<reference evidence="1" key="1">
    <citation type="submission" date="2014-11" db="EMBL/GenBank/DDBJ databases">
        <authorList>
            <person name="Amaro Gonzalez C."/>
        </authorList>
    </citation>
    <scope>NUCLEOTIDE SEQUENCE</scope>
</reference>
<name>A0A0E9WMM9_ANGAN</name>
<proteinExistence type="predicted"/>
<protein>
    <submittedName>
        <fullName evidence="1">Uncharacterized protein</fullName>
    </submittedName>
</protein>
<sequence length="50" mass="5712">MSYEEKLTLDQHPCFMNASPELEIIPLTSIIFCVKVLLQPCIMTLDISNQ</sequence>